<evidence type="ECO:0000313" key="4">
    <source>
        <dbReference type="Proteomes" id="UP000425178"/>
    </source>
</evidence>
<organism evidence="3 4">
    <name type="scientific">Corynebacterium comes</name>
    <dbReference type="NCBI Taxonomy" id="2675218"/>
    <lineage>
        <taxon>Bacteria</taxon>
        <taxon>Bacillati</taxon>
        <taxon>Actinomycetota</taxon>
        <taxon>Actinomycetes</taxon>
        <taxon>Mycobacteriales</taxon>
        <taxon>Corynebacteriaceae</taxon>
        <taxon>Corynebacterium</taxon>
    </lineage>
</organism>
<dbReference type="EMBL" id="CP046453">
    <property type="protein sequence ID" value="QGU04721.1"/>
    <property type="molecule type" value="Genomic_DNA"/>
</dbReference>
<dbReference type="Pfam" id="PF00571">
    <property type="entry name" value="CBS"/>
    <property type="match status" value="1"/>
</dbReference>
<dbReference type="KEGG" id="ccoe:CETAM_07300"/>
<evidence type="ECO:0000313" key="3">
    <source>
        <dbReference type="EMBL" id="QGU04721.1"/>
    </source>
</evidence>
<proteinExistence type="predicted"/>
<gene>
    <name evidence="3" type="ORF">CETAM_07300</name>
</gene>
<dbReference type="RefSeq" id="WP_231587387.1">
    <property type="nucleotide sequence ID" value="NZ_CP046453.1"/>
</dbReference>
<dbReference type="PROSITE" id="PS51371">
    <property type="entry name" value="CBS"/>
    <property type="match status" value="1"/>
</dbReference>
<protein>
    <submittedName>
        <fullName evidence="3">CBS domain protein</fullName>
    </submittedName>
</protein>
<name>A0A6B8VX56_9CORY</name>
<feature type="domain" description="CBS" evidence="2">
    <location>
        <begin position="107"/>
        <end position="164"/>
    </location>
</feature>
<dbReference type="Proteomes" id="UP000425178">
    <property type="component" value="Chromosome"/>
</dbReference>
<dbReference type="Gene3D" id="3.10.580.10">
    <property type="entry name" value="CBS-domain"/>
    <property type="match status" value="1"/>
</dbReference>
<keyword evidence="1" id="KW-0129">CBS domain</keyword>
<evidence type="ECO:0000259" key="2">
    <source>
        <dbReference type="PROSITE" id="PS51371"/>
    </source>
</evidence>
<keyword evidence="4" id="KW-1185">Reference proteome</keyword>
<dbReference type="SUPFAM" id="SSF54631">
    <property type="entry name" value="CBS-domain pair"/>
    <property type="match status" value="1"/>
</dbReference>
<accession>A0A6B8VX56</accession>
<dbReference type="InterPro" id="IPR046342">
    <property type="entry name" value="CBS_dom_sf"/>
</dbReference>
<reference evidence="3 4" key="1">
    <citation type="journal article" date="2021" name="Int. J. Syst. Evol. Microbiol.">
        <title>Classification of three corynebacterial strains isolated from a small paddock in North Rhine-Westphalia: proposal of &lt;i&gt;Corynebacterium kalinowskii&lt;/i&gt; sp. nov., &lt;i&gt;Corynebacterium comes&lt;/i&gt; sp. nov. and &lt;i&gt;Corynebacterium occultum&lt;/i&gt; sp. nov.</title>
        <authorList>
            <person name="Schaffert L."/>
            <person name="Ruwe M."/>
            <person name="Milse J."/>
            <person name="Hanuschka K."/>
            <person name="Ortseifen V."/>
            <person name="Droste J."/>
            <person name="Brandt D."/>
            <person name="Schl L."/>
            <person name="Kutter Y."/>
            <person name="Vinke S."/>
            <person name="Vieh P."/>
            <person name="Jacob L."/>
            <person name="L N.C."/>
            <person name="Schulte-Berndt E."/>
            <person name="Hain C."/>
            <person name="Linder M."/>
            <person name="Schmidt P."/>
            <person name="Wollenschl L."/>
            <person name="Luttermann T."/>
            <person name="Thieme E."/>
            <person name="Hassa J."/>
            <person name="Haak M."/>
            <person name="Wittchen M."/>
            <person name="Mentz A."/>
            <person name="Persicke M."/>
            <person name="Busche T."/>
            <person name="R C."/>
        </authorList>
    </citation>
    <scope>NUCLEOTIDE SEQUENCE [LARGE SCALE GENOMIC DNA]</scope>
    <source>
        <strain evidence="3 4">2019</strain>
    </source>
</reference>
<dbReference type="InterPro" id="IPR000644">
    <property type="entry name" value="CBS_dom"/>
</dbReference>
<dbReference type="SMART" id="SM00116">
    <property type="entry name" value="CBS"/>
    <property type="match status" value="1"/>
</dbReference>
<dbReference type="AlphaFoldDB" id="A0A6B8VX56"/>
<evidence type="ECO:0000256" key="1">
    <source>
        <dbReference type="PROSITE-ProRule" id="PRU00703"/>
    </source>
</evidence>
<sequence>MNEQTPANRAIPFLAAFNDIEAYLRELLNARKSDNFRWMVDLAVRKHLLSTEHAVELKEFADLRNAITHGLYTEDMRPIAEPLPETVTEIERIRDLLRDPPTALGVLGHHEVYVFAPEDDIRDALRIIRKTKISQFPIYEGGRSVGLLTTNTIARWVAADLDDNDHLDARSIAEVLDWAEENDRAVFLPRDVLAQEVIDALTTPRKDGSLPRAGILTEHGHKDQRPIRVIGGSDIAALLDAVGN</sequence>